<dbReference type="PROSITE" id="PS50011">
    <property type="entry name" value="PROTEIN_KINASE_DOM"/>
    <property type="match status" value="1"/>
</dbReference>
<name>Q9KGI1_HALH5</name>
<dbReference type="SMR" id="Q9KGI1"/>
<sequence length="327" mass="37300">MMKNNELKSLASNLPSGTRIVGKWHKQRYRIIRKIGSGATGTVYLAESIHGNVAVKVADSHYAITSEVNVLRHFQKVQGERLGPSLLDVDDFVTPRGTIPFYAMEYVRGTNIVQFMAAKGEEWLGLLIVQLLGDLDRLHQAGWAFGDLKPDNLLVTGPPVRIRWLDVGGTTLLGRSIKEFTEFYDRGYWGLGTRVAEPSYDLFAVAMIMLHCYDRKHFGKKEDKPLQQMKRKMDSIPQLKPFRPIMLRALQSKYETAHQMREDMIQTLNHAGKETTSSVKTRPSRAAKRASQNDRRNEKKSSYFVEIFLIASFLLFLSILYLFGQIM</sequence>
<dbReference type="SUPFAM" id="SSF56112">
    <property type="entry name" value="Protein kinase-like (PK-like)"/>
    <property type="match status" value="1"/>
</dbReference>
<dbReference type="STRING" id="272558.gene:10725903"/>
<dbReference type="EMBL" id="BA000004">
    <property type="protein sequence ID" value="BAB03799.1"/>
    <property type="molecule type" value="Genomic_DNA"/>
</dbReference>
<gene>
    <name evidence="5" type="ordered locus">BH0080</name>
</gene>
<reference evidence="5 6" key="1">
    <citation type="journal article" date="2000" name="Nucleic Acids Res.">
        <title>Complete genome sequence of the alkaliphilic bacterium Bacillus halodurans and genomic sequence comparison with Bacillus subtilis.</title>
        <authorList>
            <person name="Takami H."/>
            <person name="Nakasone K."/>
            <person name="Takaki Y."/>
            <person name="Maeno G."/>
            <person name="Sasaki R."/>
            <person name="Masui N."/>
            <person name="Fuji F."/>
            <person name="Hirama C."/>
            <person name="Nakamura Y."/>
            <person name="Ogasawara N."/>
            <person name="Kuhara S."/>
            <person name="Horikoshi K."/>
        </authorList>
    </citation>
    <scope>NUCLEOTIDE SEQUENCE [LARGE SCALE GENOMIC DNA]</scope>
    <source>
        <strain evidence="6">ATCC BAA-125 / DSM 18197 / FERM 7344 / JCM 9153 / C-125</strain>
    </source>
</reference>
<evidence type="ECO:0000313" key="6">
    <source>
        <dbReference type="Proteomes" id="UP000001258"/>
    </source>
</evidence>
<keyword evidence="3" id="KW-0812">Transmembrane</keyword>
<dbReference type="GO" id="GO:0005524">
    <property type="term" value="F:ATP binding"/>
    <property type="evidence" value="ECO:0007669"/>
    <property type="project" value="UniProtKB-UniRule"/>
</dbReference>
<evidence type="ECO:0000259" key="4">
    <source>
        <dbReference type="PROSITE" id="PS50011"/>
    </source>
</evidence>
<dbReference type="eggNOG" id="COG0515">
    <property type="taxonomic scope" value="Bacteria"/>
</dbReference>
<evidence type="ECO:0000256" key="2">
    <source>
        <dbReference type="SAM" id="MobiDB-lite"/>
    </source>
</evidence>
<dbReference type="InterPro" id="IPR017441">
    <property type="entry name" value="Protein_kinase_ATP_BS"/>
</dbReference>
<dbReference type="HOGENOM" id="CLU_074074_0_0_9"/>
<feature type="binding site" evidence="1">
    <location>
        <position position="56"/>
    </location>
    <ligand>
        <name>ATP</name>
        <dbReference type="ChEBI" id="CHEBI:30616"/>
    </ligand>
</feature>
<dbReference type="AlphaFoldDB" id="Q9KGI1"/>
<feature type="region of interest" description="Disordered" evidence="2">
    <location>
        <begin position="269"/>
        <end position="295"/>
    </location>
</feature>
<accession>Q9KGI1</accession>
<proteinExistence type="predicted"/>
<keyword evidence="1" id="KW-0067">ATP-binding</keyword>
<keyword evidence="6" id="KW-1185">Reference proteome</keyword>
<dbReference type="KEGG" id="bha:BH0080"/>
<dbReference type="InterPro" id="IPR011009">
    <property type="entry name" value="Kinase-like_dom_sf"/>
</dbReference>
<evidence type="ECO:0000256" key="1">
    <source>
        <dbReference type="PROSITE-ProRule" id="PRU10141"/>
    </source>
</evidence>
<dbReference type="SMART" id="SM00220">
    <property type="entry name" value="S_TKc"/>
    <property type="match status" value="1"/>
</dbReference>
<feature type="compositionally biased region" description="Polar residues" evidence="2">
    <location>
        <begin position="269"/>
        <end position="281"/>
    </location>
</feature>
<dbReference type="PANTHER" id="PTHR44167:SF31">
    <property type="entry name" value="PROTEIN CBG02007"/>
    <property type="match status" value="1"/>
</dbReference>
<dbReference type="Gene3D" id="1.10.510.10">
    <property type="entry name" value="Transferase(Phosphotransferase) domain 1"/>
    <property type="match status" value="1"/>
</dbReference>
<keyword evidence="3" id="KW-0472">Membrane</keyword>
<dbReference type="PANTHER" id="PTHR44167">
    <property type="entry name" value="OVARIAN-SPECIFIC SERINE/THREONINE-PROTEIN KINASE LOK-RELATED"/>
    <property type="match status" value="1"/>
</dbReference>
<feature type="domain" description="Protein kinase" evidence="4">
    <location>
        <begin position="29"/>
        <end position="273"/>
    </location>
</feature>
<dbReference type="PIR" id="H83659">
    <property type="entry name" value="H83659"/>
</dbReference>
<keyword evidence="5" id="KW-0418">Kinase</keyword>
<evidence type="ECO:0000256" key="3">
    <source>
        <dbReference type="SAM" id="Phobius"/>
    </source>
</evidence>
<evidence type="ECO:0000313" key="5">
    <source>
        <dbReference type="EMBL" id="BAB03799.1"/>
    </source>
</evidence>
<dbReference type="PROSITE" id="PS00107">
    <property type="entry name" value="PROTEIN_KINASE_ATP"/>
    <property type="match status" value="1"/>
</dbReference>
<dbReference type="Pfam" id="PF00069">
    <property type="entry name" value="Pkinase"/>
    <property type="match status" value="1"/>
</dbReference>
<dbReference type="OrthoDB" id="583109at2"/>
<dbReference type="Proteomes" id="UP000001258">
    <property type="component" value="Chromosome"/>
</dbReference>
<dbReference type="GO" id="GO:0005737">
    <property type="term" value="C:cytoplasm"/>
    <property type="evidence" value="ECO:0007669"/>
    <property type="project" value="TreeGrafter"/>
</dbReference>
<organism evidence="5 6">
    <name type="scientific">Halalkalibacterium halodurans (strain ATCC BAA-125 / DSM 18197 / FERM 7344 / JCM 9153 / C-125)</name>
    <name type="common">Bacillus halodurans</name>
    <dbReference type="NCBI Taxonomy" id="272558"/>
    <lineage>
        <taxon>Bacteria</taxon>
        <taxon>Bacillati</taxon>
        <taxon>Bacillota</taxon>
        <taxon>Bacilli</taxon>
        <taxon>Bacillales</taxon>
        <taxon>Bacillaceae</taxon>
        <taxon>Halalkalibacterium (ex Joshi et al. 2022)</taxon>
    </lineage>
</organism>
<protein>
    <submittedName>
        <fullName evidence="5">Serine/threonine-protein kinase</fullName>
    </submittedName>
</protein>
<keyword evidence="5" id="KW-0808">Transferase</keyword>
<keyword evidence="3" id="KW-1133">Transmembrane helix</keyword>
<dbReference type="GO" id="GO:0004674">
    <property type="term" value="F:protein serine/threonine kinase activity"/>
    <property type="evidence" value="ECO:0007669"/>
    <property type="project" value="TreeGrafter"/>
</dbReference>
<feature type="transmembrane region" description="Helical" evidence="3">
    <location>
        <begin position="303"/>
        <end position="324"/>
    </location>
</feature>
<dbReference type="Gene3D" id="3.30.200.20">
    <property type="entry name" value="Phosphorylase Kinase, domain 1"/>
    <property type="match status" value="1"/>
</dbReference>
<dbReference type="RefSeq" id="WP_010896264.1">
    <property type="nucleotide sequence ID" value="NC_002570.2"/>
</dbReference>
<dbReference type="InterPro" id="IPR000719">
    <property type="entry name" value="Prot_kinase_dom"/>
</dbReference>
<keyword evidence="1" id="KW-0547">Nucleotide-binding</keyword>